<proteinExistence type="predicted"/>
<feature type="domain" description="Peptidase M10 metallopeptidase" evidence="5">
    <location>
        <begin position="331"/>
        <end position="476"/>
    </location>
</feature>
<dbReference type="Gene3D" id="2.60.40.10">
    <property type="entry name" value="Immunoglobulins"/>
    <property type="match status" value="1"/>
</dbReference>
<dbReference type="Pfam" id="PF00413">
    <property type="entry name" value="Peptidase_M10"/>
    <property type="match status" value="1"/>
</dbReference>
<dbReference type="SUPFAM" id="SSF55486">
    <property type="entry name" value="Metalloproteases ('zincins'), catalytic domain"/>
    <property type="match status" value="1"/>
</dbReference>
<dbReference type="InterPro" id="IPR014756">
    <property type="entry name" value="Ig_E-set"/>
</dbReference>
<reference evidence="8 9" key="1">
    <citation type="journal article" date="2014" name="Int. J. Syst. Evol. Microbiol.">
        <title>Carboxylicivirga gen. nov. in the family Marinilabiliaceae with two novel species, Carboxylicivirga mesophila sp. nov. and Carboxylicivirga taeanensis sp. nov., and reclassification of Cytophaga fermentans as Saccharicrinis fermentans gen. nov., comb. nov.</title>
        <authorList>
            <person name="Yang S.H."/>
            <person name="Seo H.S."/>
            <person name="Woo J.H."/>
            <person name="Oh H.M."/>
            <person name="Jang H."/>
            <person name="Lee J.H."/>
            <person name="Kim S.J."/>
            <person name="Kwon K.K."/>
        </authorList>
    </citation>
    <scope>NUCLEOTIDE SEQUENCE [LARGE SCALE GENOMIC DNA]</scope>
    <source>
        <strain evidence="8 9">JCM 18290</strain>
    </source>
</reference>
<dbReference type="Pfam" id="PF01833">
    <property type="entry name" value="TIG"/>
    <property type="match status" value="1"/>
</dbReference>
<sequence>MKKLNVLKRVVLYYVLLLWPFMLVAQNGSLYKVSLSEQLQASALVIEGRILDQMALWDDAGQHIYTLHEIEVFKSFKGLLTSKVYVLTAGGLVGDQFEQVSDQPVLRKGDCGVLMLNTSTIQLPDGVTNNNSIFEVVSAAQGFYRYDFKANVAANVLSSHENIVDAFYPAIQSLTKLSYRIVAPFVVEAQVHAKGLKATAAVTISSISPAQASAGTQTVMVINGSGFGSETGQVGFKNANDGGATYFNVQASEIRSWSDTRIEVFIPSHAGTGNVRVTNAAAEVGESTEIITVTFAHTNLLFSDQAIMTQLIDVDGQGGYLWHMFTDFDENNNAKEAFTRAFNTWVCASKVNWRLGLPTSTDVTTQDGENVIRFDNGEELPLGVLGRCISYGFQCGDPLINAVVEMDMIVNDTENWNYGPDAPSSTEYDFETVVLHELGHGHQLGHVLESNDVMFYGLGEGSSKRQLSSNDLSGANYVQAKSKATPVCFFSVVTDGECLSNNIDEQTLLDGLKIYPNPASTVLHVENTAAVKLHHMTIIDVNGRKLATIPADNGEGPHSIDIRRLTRGIYFLNIVSDKASVSQRFVVSY</sequence>
<keyword evidence="9" id="KW-1185">Reference proteome</keyword>
<dbReference type="SUPFAM" id="SSF81296">
    <property type="entry name" value="E set domains"/>
    <property type="match status" value="1"/>
</dbReference>
<protein>
    <submittedName>
        <fullName evidence="8">T9SS type A sorting domain-containing protein</fullName>
    </submittedName>
</protein>
<dbReference type="InterPro" id="IPR026444">
    <property type="entry name" value="Secre_tail"/>
</dbReference>
<evidence type="ECO:0000256" key="4">
    <source>
        <dbReference type="ARBA" id="ARBA00022833"/>
    </source>
</evidence>
<evidence type="ECO:0000256" key="1">
    <source>
        <dbReference type="ARBA" id="ARBA00022670"/>
    </source>
</evidence>
<keyword evidence="4" id="KW-0862">Zinc</keyword>
<name>A0ABS5KC79_9BACT</name>
<evidence type="ECO:0000313" key="8">
    <source>
        <dbReference type="EMBL" id="MBS2212640.1"/>
    </source>
</evidence>
<dbReference type="InterPro" id="IPR002909">
    <property type="entry name" value="IPT_dom"/>
</dbReference>
<evidence type="ECO:0000256" key="2">
    <source>
        <dbReference type="ARBA" id="ARBA00022723"/>
    </source>
</evidence>
<keyword evidence="1" id="KW-0645">Protease</keyword>
<accession>A0ABS5KC79</accession>
<dbReference type="Gene3D" id="3.40.390.10">
    <property type="entry name" value="Collagenase (Catalytic Domain)"/>
    <property type="match status" value="1"/>
</dbReference>
<evidence type="ECO:0000259" key="5">
    <source>
        <dbReference type="Pfam" id="PF00413"/>
    </source>
</evidence>
<comment type="caution">
    <text evidence="8">The sequence shown here is derived from an EMBL/GenBank/DDBJ whole genome shotgun (WGS) entry which is preliminary data.</text>
</comment>
<keyword evidence="3" id="KW-0378">Hydrolase</keyword>
<dbReference type="Pfam" id="PF18962">
    <property type="entry name" value="Por_Secre_tail"/>
    <property type="match status" value="1"/>
</dbReference>
<evidence type="ECO:0000259" key="7">
    <source>
        <dbReference type="Pfam" id="PF18962"/>
    </source>
</evidence>
<dbReference type="RefSeq" id="WP_212229400.1">
    <property type="nucleotide sequence ID" value="NZ_JAGUCN010000017.1"/>
</dbReference>
<feature type="domain" description="Secretion system C-terminal sorting" evidence="7">
    <location>
        <begin position="514"/>
        <end position="587"/>
    </location>
</feature>
<dbReference type="InterPro" id="IPR024079">
    <property type="entry name" value="MetalloPept_cat_dom_sf"/>
</dbReference>
<evidence type="ECO:0000313" key="9">
    <source>
        <dbReference type="Proteomes" id="UP000721861"/>
    </source>
</evidence>
<evidence type="ECO:0000259" key="6">
    <source>
        <dbReference type="Pfam" id="PF01833"/>
    </source>
</evidence>
<dbReference type="NCBIfam" id="TIGR04183">
    <property type="entry name" value="Por_Secre_tail"/>
    <property type="match status" value="1"/>
</dbReference>
<dbReference type="InterPro" id="IPR013783">
    <property type="entry name" value="Ig-like_fold"/>
</dbReference>
<dbReference type="EMBL" id="JAGUCN010000017">
    <property type="protein sequence ID" value="MBS2212640.1"/>
    <property type="molecule type" value="Genomic_DNA"/>
</dbReference>
<organism evidence="8 9">
    <name type="scientific">Carboxylicivirga mesophila</name>
    <dbReference type="NCBI Taxonomy" id="1166478"/>
    <lineage>
        <taxon>Bacteria</taxon>
        <taxon>Pseudomonadati</taxon>
        <taxon>Bacteroidota</taxon>
        <taxon>Bacteroidia</taxon>
        <taxon>Marinilabiliales</taxon>
        <taxon>Marinilabiliaceae</taxon>
        <taxon>Carboxylicivirga</taxon>
    </lineage>
</organism>
<keyword evidence="2" id="KW-0479">Metal-binding</keyword>
<evidence type="ECO:0000256" key="3">
    <source>
        <dbReference type="ARBA" id="ARBA00022801"/>
    </source>
</evidence>
<dbReference type="Proteomes" id="UP000721861">
    <property type="component" value="Unassembled WGS sequence"/>
</dbReference>
<gene>
    <name evidence="8" type="ORF">KEM09_14575</name>
</gene>
<feature type="domain" description="IPT/TIG" evidence="6">
    <location>
        <begin position="203"/>
        <end position="281"/>
    </location>
</feature>
<dbReference type="InterPro" id="IPR001818">
    <property type="entry name" value="Pept_M10_metallopeptidase"/>
</dbReference>